<accession>A0A975M5X7</accession>
<dbReference type="AlphaFoldDB" id="A0A975M5X7"/>
<protein>
    <recommendedName>
        <fullName evidence="3">YD repeat-containing protein</fullName>
    </recommendedName>
</protein>
<sequence length="71" mass="8005">MREYDKIGKLTAVVDPTGVRTDAATDRRTSTATVADAFSSWTISFDEYDPCGRLVLRLAPGNWQRCRPLWV</sequence>
<reference evidence="1 2" key="1">
    <citation type="submission" date="2021-05" db="EMBL/GenBank/DDBJ databases">
        <title>Novel species in genus Arthrobacter.</title>
        <authorList>
            <person name="Zhang G."/>
        </authorList>
    </citation>
    <scope>NUCLEOTIDE SEQUENCE [LARGE SCALE GENOMIC DNA]</scope>
    <source>
        <strain evidence="2">zg-ZUI227</strain>
    </source>
</reference>
<proteinExistence type="predicted"/>
<dbReference type="RefSeq" id="WP_210231368.1">
    <property type="nucleotide sequence ID" value="NZ_CP076022.1"/>
</dbReference>
<evidence type="ECO:0008006" key="3">
    <source>
        <dbReference type="Google" id="ProtNLM"/>
    </source>
</evidence>
<dbReference type="Proteomes" id="UP000676885">
    <property type="component" value="Chromosome"/>
</dbReference>
<dbReference type="KEGG" id="ajg:KKR91_01935"/>
<evidence type="ECO:0000313" key="1">
    <source>
        <dbReference type="EMBL" id="QWC10440.1"/>
    </source>
</evidence>
<keyword evidence="2" id="KW-1185">Reference proteome</keyword>
<dbReference type="EMBL" id="CP076022">
    <property type="protein sequence ID" value="QWC10440.1"/>
    <property type="molecule type" value="Genomic_DNA"/>
</dbReference>
<organism evidence="1 2">
    <name type="scientific">Arthrobacter jiangjiafuii</name>
    <dbReference type="NCBI Taxonomy" id="2817475"/>
    <lineage>
        <taxon>Bacteria</taxon>
        <taxon>Bacillati</taxon>
        <taxon>Actinomycetota</taxon>
        <taxon>Actinomycetes</taxon>
        <taxon>Micrococcales</taxon>
        <taxon>Micrococcaceae</taxon>
        <taxon>Arthrobacter</taxon>
    </lineage>
</organism>
<name>A0A975M5X7_9MICC</name>
<gene>
    <name evidence="1" type="ORF">KKR91_01935</name>
</gene>
<evidence type="ECO:0000313" key="2">
    <source>
        <dbReference type="Proteomes" id="UP000676885"/>
    </source>
</evidence>